<comment type="caution">
    <text evidence="4">The sequence shown here is derived from an EMBL/GenBank/DDBJ whole genome shotgun (WGS) entry which is preliminary data.</text>
</comment>
<dbReference type="EMBL" id="JAUCMX010000654">
    <property type="protein sequence ID" value="KAK3505683.1"/>
    <property type="molecule type" value="Genomic_DNA"/>
</dbReference>
<sequence length="99" mass="10781">CDALGVKSWSALDSTLRSGTSNLRELHLTVKTLKLSWNNLGDSGVKSLSAVLENPHCKLENTGRAMISYSSSSPWPVCVLSLYLVSLVLCWWSVTVLSV</sequence>
<dbReference type="PANTHER" id="PTHR24106">
    <property type="entry name" value="NACHT, LRR AND CARD DOMAINS-CONTAINING"/>
    <property type="match status" value="1"/>
</dbReference>
<evidence type="ECO:0000256" key="1">
    <source>
        <dbReference type="ARBA" id="ARBA00022614"/>
    </source>
</evidence>
<evidence type="ECO:0000313" key="5">
    <source>
        <dbReference type="Proteomes" id="UP001274896"/>
    </source>
</evidence>
<name>A0AAE0UHH9_9TELE</name>
<dbReference type="SUPFAM" id="SSF52047">
    <property type="entry name" value="RNI-like"/>
    <property type="match status" value="1"/>
</dbReference>
<dbReference type="AlphaFoldDB" id="A0AAE0UHH9"/>
<dbReference type="InterPro" id="IPR051261">
    <property type="entry name" value="NLR"/>
</dbReference>
<evidence type="ECO:0000256" key="3">
    <source>
        <dbReference type="SAM" id="Phobius"/>
    </source>
</evidence>
<dbReference type="InterPro" id="IPR032675">
    <property type="entry name" value="LRR_dom_sf"/>
</dbReference>
<keyword evidence="1" id="KW-0433">Leucine-rich repeat</keyword>
<keyword evidence="3" id="KW-0812">Transmembrane</keyword>
<reference evidence="4" key="1">
    <citation type="submission" date="2023-06" db="EMBL/GenBank/DDBJ databases">
        <title>Male Hemibagrus guttatus genome.</title>
        <authorList>
            <person name="Bian C."/>
        </authorList>
    </citation>
    <scope>NUCLEOTIDE SEQUENCE</scope>
    <source>
        <strain evidence="4">Male_cb2023</strain>
        <tissue evidence="4">Muscle</tissue>
    </source>
</reference>
<keyword evidence="5" id="KW-1185">Reference proteome</keyword>
<accession>A0AAE0UHH9</accession>
<dbReference type="Proteomes" id="UP001274896">
    <property type="component" value="Unassembled WGS sequence"/>
</dbReference>
<evidence type="ECO:0000313" key="4">
    <source>
        <dbReference type="EMBL" id="KAK3505683.1"/>
    </source>
</evidence>
<feature type="transmembrane region" description="Helical" evidence="3">
    <location>
        <begin position="74"/>
        <end position="94"/>
    </location>
</feature>
<dbReference type="InterPro" id="IPR001611">
    <property type="entry name" value="Leu-rich_rpt"/>
</dbReference>
<keyword evidence="3" id="KW-0472">Membrane</keyword>
<dbReference type="Gene3D" id="3.80.10.10">
    <property type="entry name" value="Ribonuclease Inhibitor"/>
    <property type="match status" value="1"/>
</dbReference>
<dbReference type="Pfam" id="PF13516">
    <property type="entry name" value="LRR_6"/>
    <property type="match status" value="1"/>
</dbReference>
<protein>
    <submittedName>
        <fullName evidence="4">Uncharacterized protein</fullName>
    </submittedName>
</protein>
<organism evidence="4 5">
    <name type="scientific">Hemibagrus guttatus</name>
    <dbReference type="NCBI Taxonomy" id="175788"/>
    <lineage>
        <taxon>Eukaryota</taxon>
        <taxon>Metazoa</taxon>
        <taxon>Chordata</taxon>
        <taxon>Craniata</taxon>
        <taxon>Vertebrata</taxon>
        <taxon>Euteleostomi</taxon>
        <taxon>Actinopterygii</taxon>
        <taxon>Neopterygii</taxon>
        <taxon>Teleostei</taxon>
        <taxon>Ostariophysi</taxon>
        <taxon>Siluriformes</taxon>
        <taxon>Bagridae</taxon>
        <taxon>Hemibagrus</taxon>
    </lineage>
</organism>
<evidence type="ECO:0000256" key="2">
    <source>
        <dbReference type="ARBA" id="ARBA00022737"/>
    </source>
</evidence>
<proteinExistence type="predicted"/>
<feature type="non-terminal residue" evidence="4">
    <location>
        <position position="99"/>
    </location>
</feature>
<gene>
    <name evidence="4" type="ORF">QTP70_004439</name>
</gene>
<keyword evidence="2" id="KW-0677">Repeat</keyword>
<keyword evidence="3" id="KW-1133">Transmembrane helix</keyword>